<feature type="domain" description="Lipoyl-binding" evidence="17">
    <location>
        <begin position="966"/>
        <end position="1040"/>
    </location>
</feature>
<keyword evidence="5 14" id="KW-0547">Nucleotide-binding</keyword>
<keyword evidence="3" id="KW-0444">Lipid biosynthesis</keyword>
<dbReference type="GO" id="GO:0006633">
    <property type="term" value="P:fatty acid biosynthetic process"/>
    <property type="evidence" value="ECO:0007669"/>
    <property type="project" value="UniProtKB-KW"/>
</dbReference>
<dbReference type="PROSITE" id="PS50980">
    <property type="entry name" value="COA_CT_NTER"/>
    <property type="match status" value="1"/>
</dbReference>
<evidence type="ECO:0000256" key="8">
    <source>
        <dbReference type="ARBA" id="ARBA00023098"/>
    </source>
</evidence>
<dbReference type="GO" id="GO:0003989">
    <property type="term" value="F:acetyl-CoA carboxylase activity"/>
    <property type="evidence" value="ECO:0007669"/>
    <property type="project" value="UniProtKB-EC"/>
</dbReference>
<dbReference type="PROSITE" id="PS50989">
    <property type="entry name" value="COA_CT_CTER"/>
    <property type="match status" value="1"/>
</dbReference>
<dbReference type="Pfam" id="PF00364">
    <property type="entry name" value="Biotin_lipoyl"/>
    <property type="match status" value="1"/>
</dbReference>
<keyword evidence="4 22" id="KW-0436">Ligase</keyword>
<dbReference type="InterPro" id="IPR011761">
    <property type="entry name" value="ATP-grasp"/>
</dbReference>
<dbReference type="PROSITE" id="PS50968">
    <property type="entry name" value="BIOTINYL_LIPOYL"/>
    <property type="match status" value="1"/>
</dbReference>
<dbReference type="InterPro" id="IPR000089">
    <property type="entry name" value="Biotin_lipoyl"/>
</dbReference>
<evidence type="ECO:0000256" key="9">
    <source>
        <dbReference type="ARBA" id="ARBA00023160"/>
    </source>
</evidence>
<dbReference type="InterPro" id="IPR011053">
    <property type="entry name" value="Single_hybrid_motif"/>
</dbReference>
<dbReference type="InterPro" id="IPR049076">
    <property type="entry name" value="ACCA"/>
</dbReference>
<feature type="region of interest" description="Disordered" evidence="15">
    <location>
        <begin position="1665"/>
        <end position="1697"/>
    </location>
</feature>
<evidence type="ECO:0000256" key="4">
    <source>
        <dbReference type="ARBA" id="ARBA00022598"/>
    </source>
</evidence>
<dbReference type="Gene3D" id="3.40.50.20">
    <property type="match status" value="1"/>
</dbReference>
<dbReference type="SUPFAM" id="SSF51230">
    <property type="entry name" value="Single hybrid motif"/>
    <property type="match status" value="1"/>
</dbReference>
<dbReference type="Gene3D" id="2.40.50.100">
    <property type="match status" value="1"/>
</dbReference>
<keyword evidence="6" id="KW-0276">Fatty acid metabolism</keyword>
<evidence type="ECO:0000259" key="21">
    <source>
        <dbReference type="PROSITE" id="PS50989"/>
    </source>
</evidence>
<comment type="caution">
    <text evidence="22">The sequence shown here is derived from an EMBL/GenBank/DDBJ whole genome shotgun (WGS) entry which is preliminary data.</text>
</comment>
<dbReference type="Pfam" id="PF21385">
    <property type="entry name" value="ACCA_BT"/>
    <property type="match status" value="1"/>
</dbReference>
<feature type="domain" description="CoA carboxyltransferase N-terminal" evidence="20">
    <location>
        <begin position="1862"/>
        <end position="2210"/>
    </location>
</feature>
<feature type="region of interest" description="Disordered" evidence="15">
    <location>
        <begin position="268"/>
        <end position="326"/>
    </location>
</feature>
<dbReference type="SMART" id="SM00878">
    <property type="entry name" value="Biotin_carb_C"/>
    <property type="match status" value="1"/>
</dbReference>
<dbReference type="PROSITE" id="PS50979">
    <property type="entry name" value="BC"/>
    <property type="match status" value="1"/>
</dbReference>
<dbReference type="FunFam" id="3.30.1490.20:FF:000003">
    <property type="entry name" value="acetyl-CoA carboxylase isoform X1"/>
    <property type="match status" value="1"/>
</dbReference>
<feature type="region of interest" description="Disordered" evidence="15">
    <location>
        <begin position="148"/>
        <end position="171"/>
    </location>
</feature>
<dbReference type="Pfam" id="PF02786">
    <property type="entry name" value="CPSase_L_D2"/>
    <property type="match status" value="1"/>
</dbReference>
<dbReference type="EC" id="6.4.1.2" evidence="22"/>
<dbReference type="PANTHER" id="PTHR45728:SF3">
    <property type="entry name" value="ACETYL-COA CARBOXYLASE"/>
    <property type="match status" value="1"/>
</dbReference>
<dbReference type="PROSITE" id="PS00866">
    <property type="entry name" value="CPSASE_1"/>
    <property type="match status" value="1"/>
</dbReference>
<comment type="pathway">
    <text evidence="2">Lipid metabolism; malonyl-CoA biosynthesis; malonyl-CoA from acetyl-CoA: step 1/1.</text>
</comment>
<feature type="compositionally biased region" description="Basic and acidic residues" evidence="15">
    <location>
        <begin position="124"/>
        <end position="133"/>
    </location>
</feature>
<evidence type="ECO:0000256" key="16">
    <source>
        <dbReference type="SAM" id="Phobius"/>
    </source>
</evidence>
<comment type="cofactor">
    <cofactor evidence="1">
        <name>biotin</name>
        <dbReference type="ChEBI" id="CHEBI:57586"/>
    </cofactor>
</comment>
<reference evidence="22 23" key="1">
    <citation type="submission" date="2014-08" db="EMBL/GenBank/DDBJ databases">
        <authorList>
            <person name="Sibley D."/>
            <person name="Venepally P."/>
            <person name="Karamycheva S."/>
            <person name="Hadjithomas M."/>
            <person name="Khan A."/>
            <person name="Brunk B."/>
            <person name="Roos D."/>
            <person name="Caler E."/>
            <person name="Lorenzi H."/>
        </authorList>
    </citation>
    <scope>NUCLEOTIDE SEQUENCE [LARGE SCALE GENOMIC DNA]</scope>
    <source>
        <strain evidence="22 23">VAND</strain>
    </source>
</reference>
<reference evidence="22 23" key="2">
    <citation type="journal article" date="2015" name="Eukaryot. Cell">
        <title>Genetic mapping reveals that sinefungin resistance in Toxoplasma gondii is controlled by a putative amino acid transporter locus that can be used as a negative selectable marker.</title>
        <authorList>
            <person name="Behnke M.S."/>
            <person name="Khan A."/>
            <person name="Sibley L.D."/>
        </authorList>
    </citation>
    <scope>NUCLEOTIDE SEQUENCE [LARGE SCALE GENOMIC DNA]</scope>
    <source>
        <strain evidence="22 23">VAND</strain>
    </source>
</reference>
<dbReference type="InterPro" id="IPR001882">
    <property type="entry name" value="Biotin_BS"/>
</dbReference>
<evidence type="ECO:0000256" key="6">
    <source>
        <dbReference type="ARBA" id="ARBA00022832"/>
    </source>
</evidence>
<dbReference type="Pfam" id="PF02785">
    <property type="entry name" value="Biotin_carb_C"/>
    <property type="match status" value="1"/>
</dbReference>
<keyword evidence="8" id="KW-0443">Lipid metabolism</keyword>
<feature type="region of interest" description="Disordered" evidence="15">
    <location>
        <begin position="58"/>
        <end position="80"/>
    </location>
</feature>
<evidence type="ECO:0000259" key="18">
    <source>
        <dbReference type="PROSITE" id="PS50975"/>
    </source>
</evidence>
<dbReference type="InterPro" id="IPR049074">
    <property type="entry name" value="ACCA_BT"/>
</dbReference>
<feature type="region of interest" description="Disordered" evidence="15">
    <location>
        <begin position="1748"/>
        <end position="1792"/>
    </location>
</feature>
<dbReference type="FunFam" id="2.40.50.100:FF:000005">
    <property type="entry name" value="Acetyl-CoA carboxylase 1"/>
    <property type="match status" value="1"/>
</dbReference>
<keyword evidence="10" id="KW-0092">Biotin</keyword>
<dbReference type="Pfam" id="PF01039">
    <property type="entry name" value="Carboxyl_trans"/>
    <property type="match status" value="1"/>
</dbReference>
<dbReference type="PROSITE" id="PS00867">
    <property type="entry name" value="CPSASE_2"/>
    <property type="match status" value="1"/>
</dbReference>
<sequence length="2614" mass="287779">MPTRTHARVRSVCTMGVVSRAAAASWPLASRARDSGTLWGGLGNDGEAGNRFPVTFSLSGETNGKPQTHHCSRPIDHRETRRGNGGVSGFFVFLFLFFFSPLSATAGPTQSGNLLPYTGGPWESSRRPEDGHRAFSLASSQPIFFGPPAASSGPSHVGNPRGSDLVPPSSLSPSSSVVSSFAVSSPVSAHGLRKRRPMLPFSRSRRSMSFLSGPPISASPSSVSSSARFPSRSCSSLSLHREARDSPRCHGVSCSVFESPELRHSTFLSHPVPHSPLSSPATPASFSSRSAPGNQSAIQASTTESRVGEREGEATPTRVGDGGGDPLADYVRKHGGKRVIRRVLIANNGMAATKSIFSMRQWAYMELGDDKLLEFVVMATPEDMRANPEFIRRADKIVEVPGGPNRNNYANVDLICQIAVQEKVDAVWPGWGHASENPNLPRRLSELGITFIGPSATVMAALGDKIAANILAQTAGVPSIPWSGDSLKATLDSTGAIPRDIFDQATVKSVEECEKVADRIGYPMMIKASEGGGGKGIRMVDRKEQVRGAYEQVVAEVPGSPVFMMQLCTAARHIEVQIVGDEDGQAVALSGRDCSTQRRFQKIFEEAPPTTVVPPHTMKEMEKAAQRLTQSLGYVGAGTVEYLYNRKDDKFFFLELNPRLQVEHPVSEGVTGVNLPAAQLQVAMGIPLWRIPDIRRFFGRDPNAGDRIDFINEDYLPIQRHVLASRVTAENPDEGFKPTSGRVDRLEFQPLENVWGYFSVGASGGVHEYADSQFGHIFATGKNREEARKKLVLGLKRVDVRGEIRTPIEYLVQLLEDKDFIENRIDTSWLDKLIKQRKRLGEKKVEKAHVVLAAVLFRAIRALKEKEQRVLSALQRGQRYIHDLASLNTVFQEVVYEDQRFSFEVSRTGPQLYVLKLNTQEVECVVREQPDGSYIVLFPGEKSHKFNGREEPLGLRLQVDGTTVLLPNVFDPSELRSDVTGKVVRYLVPDKGQVKKGEPYVEVEAMKMIMTLTAGETGVLSHTKSPGSVVNTGDVLGTLALEDPSRVKKIVDFSGLLDLPRVKKREAADAREKQTEGAGATFSLFGSPEDEAAMRLRLAMEGYEQDVESTVQKLAFPSVDSRNLQTKKEKLTELLVELFQSFLSVDEHFASVQGGEVAVDGPAAEKKVQDPATLLKLKLAHSRLQPRIQLVLSLLRALQNFPNFFPEWTMPVSLELCLTRLAALHGRAYGQIALEAIRLLRSFRVAPFEQRVQRLKAELLQLPSTSSSKAGSASERETNVRRAERIARSGTASAGIDLLSHLFGDGSVSLKALEVAVRRHYRGFPIDALHTELFEVETQDGSKKKIPVAFWSFRQGDLTGAEAPLRTGVMGAFQSLEEVQEVGDRLLARLRQFDEEKRKDEGLGESHREREDTQEPRNVCLFALTTPMDFGTEEEKLKSRMQGIIHSLQPSLRSADVRLAAVHVPQVNKSCRMFNFLASDGFDESRIRRDLCPTVPSLIELNRLQTSFDLTRLDALDPNTQAYLALPRLEPSAKGEVSPSSPSTGPGAASAQGASSTSKKPVSQAQAPQNVFVRRLIFENEVKSDFSDLPRILLDLLDVLDRCASDPRVSATASGRLFLHIVSPLNLASAKAVTEHFHKMMKRFRSEHNERLLRLRVDQIEVKMHLRKGGSGSDGEKRSSREEGAEATGSQAKEKERLQVLRLSVSSHQGSWLHTKASEDVPHVLTGDPIAQRSFVFDEGEETDAEGFVAQASPAGSGAEGADGAKSRATEKTGQREGDAAPVVSREPPEAEGLLGRISVGLKTLRGTQTSATGSAGAGEMPAASSSPPGRWEGGDRKKQELLSVSRREENEFFRHEKDADPYPEVDRIAMARSAARRAGSTYIFDFLGLMEIALLQSWQTHLKEKGEKDGGVGGWDEAVPRDLFKAEAFKVSAQGTLYLDPDWRVADNKIGMVGFLITLKTPEYPSGRQVVLLGNDITFQGGSFGVPEHLFFTQVSRFSREQGLPRVYIACNSGARIGLYENLKDKIKVEWNDASNPSLGFKNLYLSAEDYAALPPGVVSGHFEEAANGDQRRFVLDAIIGDPDKFIGVENLRGSGTIAGETSRAYDETFTLSYVTGRSVGIGAYIVRLAQRTIQMVRGPLLLTGYQALNKLLGREVYASQDQLGGPEVMFRNGVSHLVVQNDQEGMKEVLRWLAYTPKTARDSVSSAEMFSSDPVEREVAFTPTKAPYDVRHMLAGYTKEDGTFVSGFFDKNSFKEYLAGWGKSVVVGRARLGGIPFGAIAVETRTTEARVPADPSSPDSRESVIMHAGQVWFPDSAYKTAQAINDFNRGENLPLIIFANWRGFSGGTRDMFEEILKFGSQIVDALRTYKQPVFIYIPPHGELRGGSWVVVDPTINLQKMEMYADANARGGVLEPPGICEIKYRAADQKALMHRVDDVLKELDKQLQDCQTASDAIDLKEKIKRREAALEPLYLSIARFYADLHDRPERMKARGVISSIVNWKNSRTFFYWRAKRRLLQDDLEARILAADARLDYTKARAKIEDLLKSHGVDIAGDKAACEFLSSTEGKEATQAIVERSRREGAIEKIRDILSSLPESERRETLESAATPAC</sequence>
<dbReference type="Gene3D" id="3.30.470.20">
    <property type="entry name" value="ATP-grasp fold, B domain"/>
    <property type="match status" value="1"/>
</dbReference>
<dbReference type="PROSITE" id="PS50975">
    <property type="entry name" value="ATP_GRASP"/>
    <property type="match status" value="1"/>
</dbReference>
<keyword evidence="16" id="KW-0472">Membrane</keyword>
<dbReference type="InterPro" id="IPR011764">
    <property type="entry name" value="Biotin_carboxylation_dom"/>
</dbReference>
<proteinExistence type="predicted"/>
<dbReference type="InterPro" id="IPR005482">
    <property type="entry name" value="Biotin_COase_C"/>
</dbReference>
<evidence type="ECO:0000256" key="11">
    <source>
        <dbReference type="ARBA" id="ARBA00023268"/>
    </source>
</evidence>
<dbReference type="UniPathway" id="UPA00655">
    <property type="reaction ID" value="UER00711"/>
</dbReference>
<feature type="compositionally biased region" description="Low complexity" evidence="15">
    <location>
        <begin position="268"/>
        <end position="280"/>
    </location>
</feature>
<evidence type="ECO:0000259" key="17">
    <source>
        <dbReference type="PROSITE" id="PS50968"/>
    </source>
</evidence>
<evidence type="ECO:0000256" key="13">
    <source>
        <dbReference type="ARBA" id="ARBA00048600"/>
    </source>
</evidence>
<feature type="transmembrane region" description="Helical" evidence="16">
    <location>
        <begin position="83"/>
        <end position="102"/>
    </location>
</feature>
<evidence type="ECO:0000256" key="3">
    <source>
        <dbReference type="ARBA" id="ARBA00022516"/>
    </source>
</evidence>
<dbReference type="GO" id="GO:0004658">
    <property type="term" value="F:propionyl-CoA carboxylase activity"/>
    <property type="evidence" value="ECO:0007669"/>
    <property type="project" value="UniProtKB-EC"/>
</dbReference>
<evidence type="ECO:0000256" key="5">
    <source>
        <dbReference type="ARBA" id="ARBA00022741"/>
    </source>
</evidence>
<dbReference type="Gene3D" id="3.30.1490.20">
    <property type="entry name" value="ATP-grasp fold, A domain"/>
    <property type="match status" value="1"/>
</dbReference>
<gene>
    <name evidence="22" type="ORF">TGVAND_221320</name>
</gene>
<dbReference type="CDD" id="cd06850">
    <property type="entry name" value="biotinyl_domain"/>
    <property type="match status" value="1"/>
</dbReference>
<evidence type="ECO:0000256" key="12">
    <source>
        <dbReference type="ARBA" id="ARBA00048065"/>
    </source>
</evidence>
<evidence type="ECO:0000313" key="22">
    <source>
        <dbReference type="EMBL" id="KFH03725.1"/>
    </source>
</evidence>
<comment type="catalytic activity">
    <reaction evidence="13">
        <text>N(6)-biotinyl-L-lysyl-[protein] + hydrogencarbonate + ATP = N(6)-carboxybiotinyl-L-lysyl-[protein] + ADP + phosphate + H(+)</text>
        <dbReference type="Rhea" id="RHEA:13501"/>
        <dbReference type="Rhea" id="RHEA-COMP:10505"/>
        <dbReference type="Rhea" id="RHEA-COMP:10506"/>
        <dbReference type="ChEBI" id="CHEBI:15378"/>
        <dbReference type="ChEBI" id="CHEBI:17544"/>
        <dbReference type="ChEBI" id="CHEBI:30616"/>
        <dbReference type="ChEBI" id="CHEBI:43474"/>
        <dbReference type="ChEBI" id="CHEBI:83144"/>
        <dbReference type="ChEBI" id="CHEBI:83145"/>
        <dbReference type="ChEBI" id="CHEBI:456216"/>
        <dbReference type="EC" id="6.3.4.14"/>
    </reaction>
</comment>
<dbReference type="PROSITE" id="PS00188">
    <property type="entry name" value="BIOTIN"/>
    <property type="match status" value="1"/>
</dbReference>
<accession>A0A086PTP3</accession>
<dbReference type="InterPro" id="IPR013537">
    <property type="entry name" value="AcCoA_COase_cen"/>
</dbReference>
<dbReference type="InterPro" id="IPR011762">
    <property type="entry name" value="COA_CT_N"/>
</dbReference>
<dbReference type="GO" id="GO:0005524">
    <property type="term" value="F:ATP binding"/>
    <property type="evidence" value="ECO:0007669"/>
    <property type="project" value="UniProtKB-UniRule"/>
</dbReference>
<evidence type="ECO:0000259" key="19">
    <source>
        <dbReference type="PROSITE" id="PS50979"/>
    </source>
</evidence>
<evidence type="ECO:0000259" key="20">
    <source>
        <dbReference type="PROSITE" id="PS50980"/>
    </source>
</evidence>
<dbReference type="VEuPathDB" id="ToxoDB:TGVAND_221320"/>
<dbReference type="FunFam" id="3.90.226.10:FF:000010">
    <property type="entry name" value="acetyl-CoA carboxylase isoform X2"/>
    <property type="match status" value="1"/>
</dbReference>
<feature type="domain" description="ATP-grasp" evidence="18">
    <location>
        <begin position="488"/>
        <end position="684"/>
    </location>
</feature>
<keyword evidence="11" id="KW-0511">Multifunctional enzyme</keyword>
<dbReference type="Pfam" id="PF00289">
    <property type="entry name" value="Biotin_carb_N"/>
    <property type="match status" value="1"/>
</dbReference>
<dbReference type="InterPro" id="IPR011054">
    <property type="entry name" value="Rudment_hybrid_motif"/>
</dbReference>
<organism evidence="22 23">
    <name type="scientific">Toxoplasma gondii VAND</name>
    <dbReference type="NCBI Taxonomy" id="933077"/>
    <lineage>
        <taxon>Eukaryota</taxon>
        <taxon>Sar</taxon>
        <taxon>Alveolata</taxon>
        <taxon>Apicomplexa</taxon>
        <taxon>Conoidasida</taxon>
        <taxon>Coccidia</taxon>
        <taxon>Eucoccidiorida</taxon>
        <taxon>Eimeriorina</taxon>
        <taxon>Sarcocystidae</taxon>
        <taxon>Toxoplasma</taxon>
    </lineage>
</organism>
<keyword evidence="16" id="KW-0812">Transmembrane</keyword>
<evidence type="ECO:0000313" key="23">
    <source>
        <dbReference type="Proteomes" id="UP000028840"/>
    </source>
</evidence>
<dbReference type="InterPro" id="IPR011763">
    <property type="entry name" value="COA_CT_C"/>
</dbReference>
<dbReference type="InterPro" id="IPR005479">
    <property type="entry name" value="CPAse_ATP-bd"/>
</dbReference>
<keyword evidence="16" id="KW-1133">Transmembrane helix</keyword>
<dbReference type="Gene3D" id="3.90.1770.10">
    <property type="entry name" value="PreATP-grasp domain"/>
    <property type="match status" value="1"/>
</dbReference>
<feature type="compositionally biased region" description="Polar residues" evidence="15">
    <location>
        <begin position="281"/>
        <end position="305"/>
    </location>
</feature>
<feature type="region of interest" description="Disordered" evidence="15">
    <location>
        <begin position="1809"/>
        <end position="1838"/>
    </location>
</feature>
<dbReference type="GO" id="GO:0046872">
    <property type="term" value="F:metal ion binding"/>
    <property type="evidence" value="ECO:0007669"/>
    <property type="project" value="InterPro"/>
</dbReference>
<keyword evidence="9" id="KW-0275">Fatty acid biosynthesis</keyword>
<dbReference type="InterPro" id="IPR005481">
    <property type="entry name" value="BC-like_N"/>
</dbReference>
<dbReference type="EMBL" id="AEYJ02001240">
    <property type="protein sequence ID" value="KFH03725.1"/>
    <property type="molecule type" value="Genomic_DNA"/>
</dbReference>
<feature type="compositionally biased region" description="Basic and acidic residues" evidence="15">
    <location>
        <begin position="1763"/>
        <end position="1779"/>
    </location>
</feature>
<dbReference type="SUPFAM" id="SSF52440">
    <property type="entry name" value="PreATP-grasp domain"/>
    <property type="match status" value="1"/>
</dbReference>
<dbReference type="GO" id="GO:2001295">
    <property type="term" value="P:malonyl-CoA biosynthetic process"/>
    <property type="evidence" value="ECO:0007669"/>
    <property type="project" value="UniProtKB-UniPathway"/>
</dbReference>
<feature type="domain" description="Biotin carboxylation" evidence="19">
    <location>
        <begin position="339"/>
        <end position="835"/>
    </location>
</feature>
<dbReference type="GO" id="GO:0004075">
    <property type="term" value="F:biotin carboxylase activity"/>
    <property type="evidence" value="ECO:0007669"/>
    <property type="project" value="UniProtKB-EC"/>
</dbReference>
<feature type="region of interest" description="Disordered" evidence="15">
    <location>
        <begin position="1527"/>
        <end position="1564"/>
    </location>
</feature>
<keyword evidence="7 14" id="KW-0067">ATP-binding</keyword>
<dbReference type="SUPFAM" id="SSF51246">
    <property type="entry name" value="Rudiment single hybrid motif"/>
    <property type="match status" value="1"/>
</dbReference>
<dbReference type="Proteomes" id="UP000028840">
    <property type="component" value="Unassembled WGS sequence"/>
</dbReference>
<comment type="catalytic activity">
    <reaction evidence="12">
        <text>hydrogencarbonate + acetyl-CoA + ATP = malonyl-CoA + ADP + phosphate + H(+)</text>
        <dbReference type="Rhea" id="RHEA:11308"/>
        <dbReference type="ChEBI" id="CHEBI:15378"/>
        <dbReference type="ChEBI" id="CHEBI:17544"/>
        <dbReference type="ChEBI" id="CHEBI:30616"/>
        <dbReference type="ChEBI" id="CHEBI:43474"/>
        <dbReference type="ChEBI" id="CHEBI:57288"/>
        <dbReference type="ChEBI" id="CHEBI:57384"/>
        <dbReference type="ChEBI" id="CHEBI:456216"/>
        <dbReference type="EC" id="6.4.1.2"/>
    </reaction>
</comment>
<evidence type="ECO:0000256" key="1">
    <source>
        <dbReference type="ARBA" id="ARBA00001953"/>
    </source>
</evidence>
<feature type="region of interest" description="Disordered" evidence="15">
    <location>
        <begin position="109"/>
        <end position="133"/>
    </location>
</feature>
<evidence type="ECO:0000256" key="10">
    <source>
        <dbReference type="ARBA" id="ARBA00023267"/>
    </source>
</evidence>
<dbReference type="Gene3D" id="2.40.460.10">
    <property type="entry name" value="Biotin dependent carboxylase carboxyltransferase"/>
    <property type="match status" value="1"/>
</dbReference>
<name>A0A086PTP3_TOXGO</name>
<evidence type="ECO:0000256" key="2">
    <source>
        <dbReference type="ARBA" id="ARBA00004956"/>
    </source>
</evidence>
<dbReference type="EC" id="6.4.1.3" evidence="22"/>
<evidence type="ECO:0000256" key="7">
    <source>
        <dbReference type="ARBA" id="ARBA00022840"/>
    </source>
</evidence>
<dbReference type="SUPFAM" id="SSF56059">
    <property type="entry name" value="Glutathione synthetase ATP-binding domain-like"/>
    <property type="match status" value="1"/>
</dbReference>
<dbReference type="InterPro" id="IPR016185">
    <property type="entry name" value="PreATP-grasp_dom_sf"/>
</dbReference>
<dbReference type="SUPFAM" id="SSF52096">
    <property type="entry name" value="ClpP/crotonase"/>
    <property type="match status" value="2"/>
</dbReference>
<dbReference type="Gene3D" id="3.90.226.10">
    <property type="entry name" value="2-enoyl-CoA Hydratase, Chain A, domain 1"/>
    <property type="match status" value="2"/>
</dbReference>
<dbReference type="PANTHER" id="PTHR45728">
    <property type="entry name" value="ACETYL-COA CARBOXYLASE, ISOFORM A"/>
    <property type="match status" value="1"/>
</dbReference>
<dbReference type="InterPro" id="IPR034733">
    <property type="entry name" value="AcCoA_carboxyl_beta"/>
</dbReference>
<dbReference type="InterPro" id="IPR029045">
    <property type="entry name" value="ClpP/crotonase-like_dom_sf"/>
</dbReference>
<protein>
    <submittedName>
        <fullName evidence="22">Acetyl-CoA carboxylase ACC1</fullName>
        <ecNumber evidence="22">6.4.1.2</ecNumber>
        <ecNumber evidence="22">6.4.1.3</ecNumber>
    </submittedName>
</protein>
<evidence type="ECO:0000256" key="14">
    <source>
        <dbReference type="PROSITE-ProRule" id="PRU00409"/>
    </source>
</evidence>
<evidence type="ECO:0000256" key="15">
    <source>
        <dbReference type="SAM" id="MobiDB-lite"/>
    </source>
</evidence>
<feature type="domain" description="CoA carboxyltransferase C-terminal" evidence="21">
    <location>
        <begin position="2216"/>
        <end position="2530"/>
    </location>
</feature>
<dbReference type="OrthoDB" id="196847at2759"/>
<feature type="compositionally biased region" description="Low complexity" evidence="15">
    <location>
        <begin position="1538"/>
        <end position="1558"/>
    </location>
</feature>
<dbReference type="Pfam" id="PF08326">
    <property type="entry name" value="ACC_central"/>
    <property type="match status" value="1"/>
</dbReference>
<dbReference type="InterPro" id="IPR013815">
    <property type="entry name" value="ATP_grasp_subdomain_1"/>
</dbReference>
<feature type="compositionally biased region" description="Basic and acidic residues" evidence="15">
    <location>
        <begin position="1674"/>
        <end position="1684"/>
    </location>
</feature>